<evidence type="ECO:0000313" key="2">
    <source>
        <dbReference type="Proteomes" id="UP001189429"/>
    </source>
</evidence>
<dbReference type="EMBL" id="CAUYUJ010014156">
    <property type="protein sequence ID" value="CAK0837477.1"/>
    <property type="molecule type" value="Genomic_DNA"/>
</dbReference>
<dbReference type="Proteomes" id="UP001189429">
    <property type="component" value="Unassembled WGS sequence"/>
</dbReference>
<name>A0ABN9SYT2_9DINO</name>
<comment type="caution">
    <text evidence="1">The sequence shown here is derived from an EMBL/GenBank/DDBJ whole genome shotgun (WGS) entry which is preliminary data.</text>
</comment>
<proteinExistence type="predicted"/>
<sequence>MHPTGRESYLSAGTGHFTAAIRACKAHCRTPFKSIANADGPLSEALGHRDKRLGSCMDNGWVWRVFPWQCEVAWPGLPDLCQRALDAAHGVSSRSTELETMAWLSDLSADKGDAINAAKSASPMCASYIEAVVRLVELISAPVPHFLDRFSKTFGENKILGEGLAIAIATAELNKCDAVPFFRAALVATNLVSLKVVDGVAKLIYKSDVDKSKGKGEILKRNTTRKDAWKLADKAMIHQTDFDMTVGKFMVRAALFHFGRQHQSPENKQYESMDDIKSRFAIDLKTAAGDSVVDLGDFAVKTDDSKDAAAAGSDAAKIGAMSFDEMASPAHVLKGKAGIEIGSQLRGGNIPDGFLFEVKATNDGGKALLTQVKPFDDDDCIKVEVDYKVLGYDWKVVKGKGSFACASKDISSEVIEDDRLRPIVFRSLREEHAALMKSGKACHGPPKLHMRNPFGIATGEDVGKNIFKFTPTAPMQNILCTKPKGAENNAATVTIGGKALFATSVRKPVDDTARAFFAPRWWVESTPIEEKANMKFVRVVGADGVSYPALQNFKPLKVHERLCYFKPKDIKTALQNAAVIRSAPEKKARKV</sequence>
<reference evidence="1" key="1">
    <citation type="submission" date="2023-10" db="EMBL/GenBank/DDBJ databases">
        <authorList>
            <person name="Chen Y."/>
            <person name="Shah S."/>
            <person name="Dougan E. K."/>
            <person name="Thang M."/>
            <person name="Chan C."/>
        </authorList>
    </citation>
    <scope>NUCLEOTIDE SEQUENCE [LARGE SCALE GENOMIC DNA]</scope>
</reference>
<keyword evidence="2" id="KW-1185">Reference proteome</keyword>
<gene>
    <name evidence="1" type="ORF">PCOR1329_LOCUS33662</name>
</gene>
<evidence type="ECO:0000313" key="1">
    <source>
        <dbReference type="EMBL" id="CAK0837477.1"/>
    </source>
</evidence>
<organism evidence="1 2">
    <name type="scientific">Prorocentrum cordatum</name>
    <dbReference type="NCBI Taxonomy" id="2364126"/>
    <lineage>
        <taxon>Eukaryota</taxon>
        <taxon>Sar</taxon>
        <taxon>Alveolata</taxon>
        <taxon>Dinophyceae</taxon>
        <taxon>Prorocentrales</taxon>
        <taxon>Prorocentraceae</taxon>
        <taxon>Prorocentrum</taxon>
    </lineage>
</organism>
<accession>A0ABN9SYT2</accession>
<protein>
    <submittedName>
        <fullName evidence="1">Uncharacterized protein</fullName>
    </submittedName>
</protein>